<dbReference type="GO" id="GO:0031462">
    <property type="term" value="C:Cul2-RING ubiquitin ligase complex"/>
    <property type="evidence" value="ECO:0000318"/>
    <property type="project" value="GO_Central"/>
</dbReference>
<dbReference type="GeneID" id="8587219"/>
<dbReference type="STRING" id="6238.A8WM95"/>
<evidence type="ECO:0000313" key="2">
    <source>
        <dbReference type="Proteomes" id="UP000008549"/>
    </source>
</evidence>
<dbReference type="AlphaFoldDB" id="A8WM95"/>
<protein>
    <submittedName>
        <fullName evidence="1">Protein CBG00082</fullName>
    </submittedName>
</protein>
<dbReference type="SUPFAM" id="SSF52047">
    <property type="entry name" value="RNI-like"/>
    <property type="match status" value="1"/>
</dbReference>
<dbReference type="InParanoid" id="A8WM95"/>
<organism evidence="1 2">
    <name type="scientific">Caenorhabditis briggsae</name>
    <dbReference type="NCBI Taxonomy" id="6238"/>
    <lineage>
        <taxon>Eukaryota</taxon>
        <taxon>Metazoa</taxon>
        <taxon>Ecdysozoa</taxon>
        <taxon>Nematoda</taxon>
        <taxon>Chromadorea</taxon>
        <taxon>Rhabditida</taxon>
        <taxon>Rhabditina</taxon>
        <taxon>Rhabditomorpha</taxon>
        <taxon>Rhabditoidea</taxon>
        <taxon>Rhabditidae</taxon>
        <taxon>Peloderinae</taxon>
        <taxon>Caenorhabditis</taxon>
    </lineage>
</organism>
<dbReference type="InterPro" id="IPR051341">
    <property type="entry name" value="Zyg-11_UBL_adapter"/>
</dbReference>
<dbReference type="Proteomes" id="UP000008549">
    <property type="component" value="Unassembled WGS sequence"/>
</dbReference>
<dbReference type="RefSeq" id="XP_045091465.1">
    <property type="nucleotide sequence ID" value="XM_045240083.1"/>
</dbReference>
<reference evidence="1 2" key="2">
    <citation type="journal article" date="2011" name="PLoS Genet.">
        <title>Caenorhabditis briggsae recombinant inbred line genotypes reveal inter-strain incompatibility and the evolution of recombination.</title>
        <authorList>
            <person name="Ross J.A."/>
            <person name="Koboldt D.C."/>
            <person name="Staisch J.E."/>
            <person name="Chamberlin H.M."/>
            <person name="Gupta B.P."/>
            <person name="Miller R.D."/>
            <person name="Baird S.E."/>
            <person name="Haag E.S."/>
        </authorList>
    </citation>
    <scope>NUCLEOTIDE SEQUENCE [LARGE SCALE GENOMIC DNA]</scope>
    <source>
        <strain evidence="1 2">AF16</strain>
    </source>
</reference>
<dbReference type="eggNOG" id="KOG3665">
    <property type="taxonomic scope" value="Eukaryota"/>
</dbReference>
<reference evidence="1 2" key="1">
    <citation type="journal article" date="2003" name="PLoS Biol.">
        <title>The genome sequence of Caenorhabditis briggsae: a platform for comparative genomics.</title>
        <authorList>
            <person name="Stein L.D."/>
            <person name="Bao Z."/>
            <person name="Blasiar D."/>
            <person name="Blumenthal T."/>
            <person name="Brent M.R."/>
            <person name="Chen N."/>
            <person name="Chinwalla A."/>
            <person name="Clarke L."/>
            <person name="Clee C."/>
            <person name="Coghlan A."/>
            <person name="Coulson A."/>
            <person name="D'Eustachio P."/>
            <person name="Fitch D.H."/>
            <person name="Fulton L.A."/>
            <person name="Fulton R.E."/>
            <person name="Griffiths-Jones S."/>
            <person name="Harris T.W."/>
            <person name="Hillier L.W."/>
            <person name="Kamath R."/>
            <person name="Kuwabara P.E."/>
            <person name="Mardis E.R."/>
            <person name="Marra M.A."/>
            <person name="Miner T.L."/>
            <person name="Minx P."/>
            <person name="Mullikin J.C."/>
            <person name="Plumb R.W."/>
            <person name="Rogers J."/>
            <person name="Schein J.E."/>
            <person name="Sohrmann M."/>
            <person name="Spieth J."/>
            <person name="Stajich J.E."/>
            <person name="Wei C."/>
            <person name="Willey D."/>
            <person name="Wilson R.K."/>
            <person name="Durbin R."/>
            <person name="Waterston R.H."/>
        </authorList>
    </citation>
    <scope>NUCLEOTIDE SEQUENCE [LARGE SCALE GENOMIC DNA]</scope>
    <source>
        <strain evidence="1 2">AF16</strain>
    </source>
</reference>
<evidence type="ECO:0000313" key="3">
    <source>
        <dbReference type="WormBase" id="CBG00082"/>
    </source>
</evidence>
<dbReference type="HOGENOM" id="CLU_375191_0_0_1"/>
<keyword evidence="2" id="KW-1185">Reference proteome</keyword>
<dbReference type="PANTHER" id="PTHR12904:SF28">
    <property type="entry name" value="ATP SYNTHASE SUBUNIT ALPHA-RELATED"/>
    <property type="match status" value="1"/>
</dbReference>
<sequence>MNLNSTNLSIQEIVEKFRTNAFLTDELKDFKIEDENFSNEIFNQFLFEWNYHGKVFPSIVEELSQRLNVTKVVTDHIDLIPRVCEVIKSFQLKELSIGSHNSLKIFRTEDDDEYRFVKATVDIVACLKTLIEGKNGKCLKSLRIVGNHKKETFPDGWIKQIHELCPLVEELHLPMCFFSKNDFDFLCENFRTLRCLNIAGSEYHSLRGIGQLRNLEVFHAGNAVSENKTDVSELFELQKLKDLDISGHRYHISQEVKWLLKTRGYFPLKVLNCGYNDVSLRDLYDLCQRFPSLKTIGLLGGSLIIRKVDMKNIFSGTSLQVSENIPVPRRNTELMTIKTLPSAFRSMKYFLSRDPHSLGSFEYFRNDIYTNPSYSRIFNHIGSVFEKLKRAKTMKQTDVCGFLEILMSEMSRKKPADWIVAPLLAHTKSLTDSRFFWKCVDDTRFVPAILHVLDRTPLEIETIAAESFAIHNVLEILNHYCNFFPKSRFTDDIVERTAHVFCRCEKVGKDRIYTKCLNIFQLSMCNVPRDLALNLNEGQEIQSQCMKLMDKIFDRDIVKRFRWMIVGFMKINECEEARAIDLQRRFMNEFCRRMRLGVENGDNDITLRVRNFSELQFLLAMNVKAVDIFFRKTEEACIHVMNLINYGSTFSKRYGISLLVELYHHAEKRDRDLQRHIEPELQDISGTEAFEIDCQNNPLARLEYIVDIGTREQSEWASWVIENMNKGLNPDAVFDFRPRR</sequence>
<dbReference type="Gene3D" id="3.80.10.10">
    <property type="entry name" value="Ribonuclease Inhibitor"/>
    <property type="match status" value="1"/>
</dbReference>
<dbReference type="KEGG" id="cbr:CBG_00082"/>
<dbReference type="PANTHER" id="PTHR12904">
    <property type="match status" value="1"/>
</dbReference>
<dbReference type="CTD" id="8587219"/>
<evidence type="ECO:0000313" key="1">
    <source>
        <dbReference type="EMBL" id="CAP21599.2"/>
    </source>
</evidence>
<accession>A8WM95</accession>
<name>A8WM95_CAEBR</name>
<dbReference type="WormBase" id="CBG00082">
    <property type="protein sequence ID" value="CBP13732"/>
    <property type="gene ID" value="WBGene00023574"/>
</dbReference>
<dbReference type="EMBL" id="HE601409">
    <property type="protein sequence ID" value="CAP21599.2"/>
    <property type="molecule type" value="Genomic_DNA"/>
</dbReference>
<dbReference type="InterPro" id="IPR032675">
    <property type="entry name" value="LRR_dom_sf"/>
</dbReference>
<gene>
    <name evidence="1 3" type="ORF">CBG00082</name>
    <name evidence="1" type="ORF">CBG_00082</name>
</gene>
<proteinExistence type="predicted"/>